<evidence type="ECO:0000313" key="2">
    <source>
        <dbReference type="EMBL" id="SVD68230.1"/>
    </source>
</evidence>
<feature type="non-terminal residue" evidence="2">
    <location>
        <position position="71"/>
    </location>
</feature>
<name>A0A382XBL2_9ZZZZ</name>
<dbReference type="AlphaFoldDB" id="A0A382XBL2"/>
<feature type="region of interest" description="Disordered" evidence="1">
    <location>
        <begin position="38"/>
        <end position="71"/>
    </location>
</feature>
<proteinExistence type="predicted"/>
<protein>
    <submittedName>
        <fullName evidence="2">Uncharacterized protein</fullName>
    </submittedName>
</protein>
<evidence type="ECO:0000256" key="1">
    <source>
        <dbReference type="SAM" id="MobiDB-lite"/>
    </source>
</evidence>
<feature type="compositionally biased region" description="Polar residues" evidence="1">
    <location>
        <begin position="39"/>
        <end position="51"/>
    </location>
</feature>
<dbReference type="EMBL" id="UINC01166332">
    <property type="protein sequence ID" value="SVD68230.1"/>
    <property type="molecule type" value="Genomic_DNA"/>
</dbReference>
<accession>A0A382XBL2</accession>
<sequence length="71" mass="7465">MVYIFKITENYSDRKALNNGDRIAAIVAAIDAVRPAATTMDSSTASDNTGMSPPRSINAGAMATRAHPVPT</sequence>
<gene>
    <name evidence="2" type="ORF">METZ01_LOCUS421084</name>
</gene>
<organism evidence="2">
    <name type="scientific">marine metagenome</name>
    <dbReference type="NCBI Taxonomy" id="408172"/>
    <lineage>
        <taxon>unclassified sequences</taxon>
        <taxon>metagenomes</taxon>
        <taxon>ecological metagenomes</taxon>
    </lineage>
</organism>
<reference evidence="2" key="1">
    <citation type="submission" date="2018-05" db="EMBL/GenBank/DDBJ databases">
        <authorList>
            <person name="Lanie J.A."/>
            <person name="Ng W.-L."/>
            <person name="Kazmierczak K.M."/>
            <person name="Andrzejewski T.M."/>
            <person name="Davidsen T.M."/>
            <person name="Wayne K.J."/>
            <person name="Tettelin H."/>
            <person name="Glass J.I."/>
            <person name="Rusch D."/>
            <person name="Podicherti R."/>
            <person name="Tsui H.-C.T."/>
            <person name="Winkler M.E."/>
        </authorList>
    </citation>
    <scope>NUCLEOTIDE SEQUENCE</scope>
</reference>